<dbReference type="Pfam" id="PF07716">
    <property type="entry name" value="bZIP_2"/>
    <property type="match status" value="1"/>
</dbReference>
<dbReference type="InterPro" id="IPR046347">
    <property type="entry name" value="bZIP_sf"/>
</dbReference>
<dbReference type="STRING" id="379508.A5E619"/>
<evidence type="ECO:0000256" key="7">
    <source>
        <dbReference type="SAM" id="MobiDB-lite"/>
    </source>
</evidence>
<keyword evidence="10" id="KW-1185">Reference proteome</keyword>
<dbReference type="HOGENOM" id="CLU_112526_0_0_1"/>
<dbReference type="InParanoid" id="A5E619"/>
<gene>
    <name evidence="9" type="ORF">LELG_05058</name>
</gene>
<evidence type="ECO:0000256" key="3">
    <source>
        <dbReference type="ARBA" id="ARBA00023125"/>
    </source>
</evidence>
<feature type="coiled-coil region" evidence="6">
    <location>
        <begin position="164"/>
        <end position="202"/>
    </location>
</feature>
<dbReference type="Gene3D" id="1.20.5.170">
    <property type="match status" value="1"/>
</dbReference>
<dbReference type="OrthoDB" id="1939598at2759"/>
<keyword evidence="3" id="KW-0238">DNA-binding</keyword>
<feature type="compositionally biased region" description="Low complexity" evidence="7">
    <location>
        <begin position="48"/>
        <end position="61"/>
    </location>
</feature>
<organism evidence="9 10">
    <name type="scientific">Lodderomyces elongisporus (strain ATCC 11503 / CBS 2605 / JCM 1781 / NBRC 1676 / NRRL YB-4239)</name>
    <name type="common">Yeast</name>
    <name type="synonym">Saccharomyces elongisporus</name>
    <dbReference type="NCBI Taxonomy" id="379508"/>
    <lineage>
        <taxon>Eukaryota</taxon>
        <taxon>Fungi</taxon>
        <taxon>Dikarya</taxon>
        <taxon>Ascomycota</taxon>
        <taxon>Saccharomycotina</taxon>
        <taxon>Pichiomycetes</taxon>
        <taxon>Debaryomycetaceae</taxon>
        <taxon>Candida/Lodderomyces clade</taxon>
        <taxon>Lodderomyces</taxon>
    </lineage>
</organism>
<evidence type="ECO:0000313" key="9">
    <source>
        <dbReference type="EMBL" id="EDK46877.1"/>
    </source>
</evidence>
<dbReference type="PROSITE" id="PS00036">
    <property type="entry name" value="BZIP_BASIC"/>
    <property type="match status" value="1"/>
</dbReference>
<evidence type="ECO:0000256" key="6">
    <source>
        <dbReference type="SAM" id="Coils"/>
    </source>
</evidence>
<evidence type="ECO:0000259" key="8">
    <source>
        <dbReference type="PROSITE" id="PS50217"/>
    </source>
</evidence>
<dbReference type="InterPro" id="IPR004827">
    <property type="entry name" value="bZIP"/>
</dbReference>
<dbReference type="PANTHER" id="PTHR13044">
    <property type="entry name" value="ACTIVATING TRANSCRIPTION FACTOR ATF 4/5"/>
    <property type="match status" value="1"/>
</dbReference>
<proteinExistence type="predicted"/>
<dbReference type="GeneID" id="5230894"/>
<keyword evidence="5" id="KW-0539">Nucleus</keyword>
<dbReference type="GO" id="GO:0005634">
    <property type="term" value="C:nucleus"/>
    <property type="evidence" value="ECO:0007669"/>
    <property type="project" value="UniProtKB-SubCell"/>
</dbReference>
<dbReference type="KEGG" id="lel:PVL30_005197"/>
<keyword evidence="4" id="KW-0804">Transcription</keyword>
<dbReference type="CDD" id="cd14705">
    <property type="entry name" value="bZIP_Zip1"/>
    <property type="match status" value="1"/>
</dbReference>
<dbReference type="PROSITE" id="PS50217">
    <property type="entry name" value="BZIP"/>
    <property type="match status" value="1"/>
</dbReference>
<evidence type="ECO:0000313" key="10">
    <source>
        <dbReference type="Proteomes" id="UP000001996"/>
    </source>
</evidence>
<keyword evidence="6" id="KW-0175">Coiled coil</keyword>
<evidence type="ECO:0000256" key="4">
    <source>
        <dbReference type="ARBA" id="ARBA00023163"/>
    </source>
</evidence>
<comment type="subcellular location">
    <subcellularLocation>
        <location evidence="1">Nucleus</location>
    </subcellularLocation>
</comment>
<dbReference type="EMBL" id="CH981531">
    <property type="protein sequence ID" value="EDK46877.1"/>
    <property type="molecule type" value="Genomic_DNA"/>
</dbReference>
<dbReference type="eggNOG" id="ENOG502S7ZI">
    <property type="taxonomic scope" value="Eukaryota"/>
</dbReference>
<dbReference type="SUPFAM" id="SSF57959">
    <property type="entry name" value="Leucine zipper domain"/>
    <property type="match status" value="1"/>
</dbReference>
<feature type="domain" description="BZIP" evidence="8">
    <location>
        <begin position="149"/>
        <end position="206"/>
    </location>
</feature>
<feature type="region of interest" description="Disordered" evidence="7">
    <location>
        <begin position="31"/>
        <end position="61"/>
    </location>
</feature>
<keyword evidence="2" id="KW-0805">Transcription regulation</keyword>
<sequence>MIDNQQLQQDLDLFSQAANDFYSLDVLGDTTIPTKQQQPPQQPPQPQQPQQQLYNSSSTTTTTIVSPQFQTPIDYSQFQPQYEQNPQYAKPSTTHTPAPVYNNNNSSSIYGNNLIAAATSYSTVSTPAQAPGSTSTLVSLAEQASLLDKKKRNTAASARFRIKKKLKEQELHTKTKELEEKVERLQQKLRKMEVENKCLKTIIFKQNESKNSQLVESIKKRISEEYDLTGL</sequence>
<dbReference type="VEuPathDB" id="FungiDB:LELG_05058"/>
<dbReference type="GO" id="GO:0000977">
    <property type="term" value="F:RNA polymerase II transcription regulatory region sequence-specific DNA binding"/>
    <property type="evidence" value="ECO:0007669"/>
    <property type="project" value="TreeGrafter"/>
</dbReference>
<evidence type="ECO:0000256" key="2">
    <source>
        <dbReference type="ARBA" id="ARBA00023015"/>
    </source>
</evidence>
<dbReference type="Proteomes" id="UP000001996">
    <property type="component" value="Unassembled WGS sequence"/>
</dbReference>
<reference evidence="9 10" key="1">
    <citation type="journal article" date="2009" name="Nature">
        <title>Evolution of pathogenicity and sexual reproduction in eight Candida genomes.</title>
        <authorList>
            <person name="Butler G."/>
            <person name="Rasmussen M.D."/>
            <person name="Lin M.F."/>
            <person name="Santos M.A."/>
            <person name="Sakthikumar S."/>
            <person name="Munro C.A."/>
            <person name="Rheinbay E."/>
            <person name="Grabherr M."/>
            <person name="Forche A."/>
            <person name="Reedy J.L."/>
            <person name="Agrafioti I."/>
            <person name="Arnaud M.B."/>
            <person name="Bates S."/>
            <person name="Brown A.J."/>
            <person name="Brunke S."/>
            <person name="Costanzo M.C."/>
            <person name="Fitzpatrick D.A."/>
            <person name="de Groot P.W."/>
            <person name="Harris D."/>
            <person name="Hoyer L.L."/>
            <person name="Hube B."/>
            <person name="Klis F.M."/>
            <person name="Kodira C."/>
            <person name="Lennard N."/>
            <person name="Logue M.E."/>
            <person name="Martin R."/>
            <person name="Neiman A.M."/>
            <person name="Nikolaou E."/>
            <person name="Quail M.A."/>
            <person name="Quinn J."/>
            <person name="Santos M.C."/>
            <person name="Schmitzberger F.F."/>
            <person name="Sherlock G."/>
            <person name="Shah P."/>
            <person name="Silverstein K.A."/>
            <person name="Skrzypek M.S."/>
            <person name="Soll D."/>
            <person name="Staggs R."/>
            <person name="Stansfield I."/>
            <person name="Stumpf M.P."/>
            <person name="Sudbery P.E."/>
            <person name="Srikantha T."/>
            <person name="Zeng Q."/>
            <person name="Berman J."/>
            <person name="Berriman M."/>
            <person name="Heitman J."/>
            <person name="Gow N.A."/>
            <person name="Lorenz M.C."/>
            <person name="Birren B.W."/>
            <person name="Kellis M."/>
            <person name="Cuomo C.A."/>
        </authorList>
    </citation>
    <scope>NUCLEOTIDE SEQUENCE [LARGE SCALE GENOMIC DNA]</scope>
    <source>
        <strain evidence="10">ATCC 11503 / BCRC 21390 / CBS 2605 / JCM 1781 / NBRC 1676 / NRRL YB-4239</strain>
    </source>
</reference>
<dbReference type="GO" id="GO:0001228">
    <property type="term" value="F:DNA-binding transcription activator activity, RNA polymerase II-specific"/>
    <property type="evidence" value="ECO:0007669"/>
    <property type="project" value="TreeGrafter"/>
</dbReference>
<evidence type="ECO:0000256" key="5">
    <source>
        <dbReference type="ARBA" id="ARBA00023242"/>
    </source>
</evidence>
<name>A5E619_LODEL</name>
<accession>A5E619</accession>
<dbReference type="AlphaFoldDB" id="A5E619"/>
<dbReference type="PANTHER" id="PTHR13044:SF14">
    <property type="entry name" value="CRYPTOCEPHAL, ISOFORM A"/>
    <property type="match status" value="1"/>
</dbReference>
<evidence type="ECO:0000256" key="1">
    <source>
        <dbReference type="ARBA" id="ARBA00004123"/>
    </source>
</evidence>
<protein>
    <recommendedName>
        <fullName evidence="8">BZIP domain-containing protein</fullName>
    </recommendedName>
</protein>
<dbReference type="OMA" id="MEVENKC"/>